<keyword evidence="8" id="KW-1185">Reference proteome</keyword>
<reference evidence="7" key="1">
    <citation type="submission" date="2021-01" db="UniProtKB">
        <authorList>
            <consortium name="EnsemblMetazoa"/>
        </authorList>
    </citation>
    <scope>IDENTIFICATION</scope>
</reference>
<dbReference type="GO" id="GO:0006325">
    <property type="term" value="P:chromatin organization"/>
    <property type="evidence" value="ECO:0007669"/>
    <property type="project" value="UniProtKB-KW"/>
</dbReference>
<accession>A0A7M5X331</accession>
<evidence type="ECO:0000256" key="3">
    <source>
        <dbReference type="ARBA" id="ARBA00023163"/>
    </source>
</evidence>
<dbReference type="GO" id="GO:0003677">
    <property type="term" value="F:DNA binding"/>
    <property type="evidence" value="ECO:0007669"/>
    <property type="project" value="InterPro"/>
</dbReference>
<organism evidence="7 8">
    <name type="scientific">Clytia hemisphaerica</name>
    <dbReference type="NCBI Taxonomy" id="252671"/>
    <lineage>
        <taxon>Eukaryota</taxon>
        <taxon>Metazoa</taxon>
        <taxon>Cnidaria</taxon>
        <taxon>Hydrozoa</taxon>
        <taxon>Hydroidolina</taxon>
        <taxon>Leptothecata</taxon>
        <taxon>Obeliida</taxon>
        <taxon>Clytiidae</taxon>
        <taxon>Clytia</taxon>
    </lineage>
</organism>
<feature type="compositionally biased region" description="Basic and acidic residues" evidence="5">
    <location>
        <begin position="1089"/>
        <end position="1100"/>
    </location>
</feature>
<dbReference type="Gene3D" id="1.25.10.10">
    <property type="entry name" value="Leucine-rich Repeat Variant"/>
    <property type="match status" value="1"/>
</dbReference>
<dbReference type="InterPro" id="IPR001606">
    <property type="entry name" value="ARID_dom"/>
</dbReference>
<dbReference type="Pfam" id="PF01388">
    <property type="entry name" value="ARID"/>
    <property type="match status" value="1"/>
</dbReference>
<feature type="compositionally biased region" description="Polar residues" evidence="5">
    <location>
        <begin position="835"/>
        <end position="859"/>
    </location>
</feature>
<dbReference type="RefSeq" id="XP_066932845.1">
    <property type="nucleotide sequence ID" value="XM_067076744.1"/>
</dbReference>
<dbReference type="GeneID" id="136820555"/>
<feature type="domain" description="ARID" evidence="6">
    <location>
        <begin position="11"/>
        <end position="102"/>
    </location>
</feature>
<feature type="compositionally biased region" description="Basic and acidic residues" evidence="5">
    <location>
        <begin position="1027"/>
        <end position="1050"/>
    </location>
</feature>
<dbReference type="InterPro" id="IPR016024">
    <property type="entry name" value="ARM-type_fold"/>
</dbReference>
<keyword evidence="2" id="KW-0805">Transcription regulation</keyword>
<feature type="region of interest" description="Disordered" evidence="5">
    <location>
        <begin position="469"/>
        <end position="565"/>
    </location>
</feature>
<sequence length="1288" mass="145143">MSNHLNNIPGKQDQQQFLEKLQEFHQARGTHLGRIPTFGGQVLDLHALYNIVTSFGGISIVTERKKWDQVFTALGFPPCLNAAYALRQHYCRYLEAYEKIYFFGEETEGSPSDPNKMAFPRVSRYKRMNGLPLITSVGEPLVQNFNRIMFSLQSGYPNEVDFALNICSLLSNVTNSIFNLAKCPQILSLILGHVGVWCQDGSFVEKLCEDWHGRKKNYHDFWTKSVEDQTALKVYNAGSLGRLYKDEAAEELFSLFNTIENKKFENNNTPECSRITQVLVILYNFSFETLNSLFISSHDAAKRFLILAGCCKQNLIQRTALDTLDNIAEHVTIGRREDPFNQQFLQVLHNFFMSSNKFKRLRGQSILAKLASTEDNKDILIELLSKDVYKRLIETLYLPDISLVLHALDTLYYLSALSRETSDGIVNVHGSISVLIALSTTRAESYGNQAIEGYRIIENKLSIFSPKNQHWLKQQQAQQQARQQVQHRPLQPHHPGMPPQNLPHHIRGPSPLRTPTPQYSHPPVGPLGVPQFPGSPSKQQPKMPPPNNAPRPPVHGSDGGGGEDIVELEDDVFTAHWMSGFYEPNKVVRLKAASIYNDYKNTCTELKRSSPLSKEDFLAAIRTILPPDLVSFEMIDDDHILHGIQRRNPTMQVHSRIPRIIYRQLVATGQLKPKTHPIPSDIPKYNPAINPANPGPSQDQKASTMNLNTADECRAMLERLKKDIQGHFMNFHTQREYIQSFQSDASKSQMPPHLMKDFQIRMQGHYQQMQMHFQKLQQLNTISEEVNRKLKSLEETKQPSSVRLNGSSVNCQPVIVPPPAPLQDVQSVNIQHEIPNESSSKGLNSSVKQQSNAIQTNGRLSGEKQKVTSNGHESPRKFDEADISVTSPNTMDPAKPKVSTESVTLSNPFGQFPHAEALKTLYKNNLKSRALSNSDLSQCETVKGLTNGNSNGDVTCDTNCEDTPFEKLTFNGNHSPTGKENGVLLNGNCEDSSEEQSNCDSNDTISNGKSKEIESRKRKVSENSLDFEGKKEKGDFVEEKEDEKSHDAIDPKNQMEATSIEEKTNNIQNNDRYIESAEINTSTSPTDDGTPKDPPNEKPKTTQPELMAEGFKTFWQLNGMNQLNGVYPCLWDRCSSQPFESSSNLLTHMIDSHAPLEGKMSRCKVKGCSSNHKPRGILISHFQEKHCLCVDPNQVEKSKDFQIHEESPVTRSIRYTSTLILRNLARNSTYGRQFLSKYESHIAQVAMSSSEATLAAVDSLFEFNNQSMLKDDIDLYESDEETIIMASS</sequence>
<dbReference type="InterPro" id="IPR011989">
    <property type="entry name" value="ARM-like"/>
</dbReference>
<dbReference type="PANTHER" id="PTHR22970">
    <property type="entry name" value="AT-RICH INTERACTIVE DOMAIN-CONTAINING PROTEIN 2"/>
    <property type="match status" value="1"/>
</dbReference>
<dbReference type="SMART" id="SM01014">
    <property type="entry name" value="ARID"/>
    <property type="match status" value="1"/>
</dbReference>
<dbReference type="Proteomes" id="UP000594262">
    <property type="component" value="Unplaced"/>
</dbReference>
<dbReference type="InterPro" id="IPR036431">
    <property type="entry name" value="ARID_dom_sf"/>
</dbReference>
<keyword evidence="4" id="KW-0539">Nucleus</keyword>
<dbReference type="SUPFAM" id="SSF46774">
    <property type="entry name" value="ARID-like"/>
    <property type="match status" value="1"/>
</dbReference>
<dbReference type="PANTHER" id="PTHR22970:SF14">
    <property type="entry name" value="AT-RICH INTERACTIVE DOMAIN-CONTAINING PROTEIN 2"/>
    <property type="match status" value="1"/>
</dbReference>
<feature type="region of interest" description="Disordered" evidence="5">
    <location>
        <begin position="793"/>
        <end position="822"/>
    </location>
</feature>
<dbReference type="Gene3D" id="1.10.150.60">
    <property type="entry name" value="ARID DNA-binding domain"/>
    <property type="match status" value="1"/>
</dbReference>
<protein>
    <recommendedName>
        <fullName evidence="6">ARID domain-containing protein</fullName>
    </recommendedName>
</protein>
<evidence type="ECO:0000256" key="1">
    <source>
        <dbReference type="ARBA" id="ARBA00022853"/>
    </source>
</evidence>
<keyword evidence="1" id="KW-0156">Chromatin regulator</keyword>
<feature type="region of interest" description="Disordered" evidence="5">
    <location>
        <begin position="835"/>
        <end position="901"/>
    </location>
</feature>
<proteinExistence type="predicted"/>
<feature type="compositionally biased region" description="Polar residues" evidence="5">
    <location>
        <begin position="798"/>
        <end position="811"/>
    </location>
</feature>
<feature type="compositionally biased region" description="Pro residues" evidence="5">
    <location>
        <begin position="542"/>
        <end position="553"/>
    </location>
</feature>
<dbReference type="SUPFAM" id="SSF48371">
    <property type="entry name" value="ARM repeat"/>
    <property type="match status" value="1"/>
</dbReference>
<name>A0A7M5X331_9CNID</name>
<feature type="compositionally biased region" description="Low complexity" evidence="5">
    <location>
        <begin position="469"/>
        <end position="489"/>
    </location>
</feature>
<feature type="compositionally biased region" description="Polar residues" evidence="5">
    <location>
        <begin position="995"/>
        <end position="1008"/>
    </location>
</feature>
<feature type="compositionally biased region" description="Polar residues" evidence="5">
    <location>
        <begin position="1078"/>
        <end position="1087"/>
    </location>
</feature>
<dbReference type="EnsemblMetazoa" id="CLYHEMT017030.1">
    <property type="protein sequence ID" value="CLYHEMP017030.1"/>
    <property type="gene ID" value="CLYHEMG017030"/>
</dbReference>
<evidence type="ECO:0000256" key="4">
    <source>
        <dbReference type="ARBA" id="ARBA00023242"/>
    </source>
</evidence>
<evidence type="ECO:0000313" key="8">
    <source>
        <dbReference type="Proteomes" id="UP000594262"/>
    </source>
</evidence>
<evidence type="ECO:0000259" key="6">
    <source>
        <dbReference type="PROSITE" id="PS51011"/>
    </source>
</evidence>
<evidence type="ECO:0000256" key="5">
    <source>
        <dbReference type="SAM" id="MobiDB-lite"/>
    </source>
</evidence>
<dbReference type="PROSITE" id="PS51011">
    <property type="entry name" value="ARID"/>
    <property type="match status" value="1"/>
</dbReference>
<keyword evidence="3" id="KW-0804">Transcription</keyword>
<dbReference type="InterPro" id="IPR052406">
    <property type="entry name" value="Chromatin_Remodeling_Comp"/>
</dbReference>
<dbReference type="OrthoDB" id="338531at2759"/>
<feature type="region of interest" description="Disordered" evidence="5">
    <location>
        <begin position="970"/>
        <end position="1104"/>
    </location>
</feature>
<dbReference type="SMART" id="SM00501">
    <property type="entry name" value="BRIGHT"/>
    <property type="match status" value="1"/>
</dbReference>
<evidence type="ECO:0000256" key="2">
    <source>
        <dbReference type="ARBA" id="ARBA00023015"/>
    </source>
</evidence>
<evidence type="ECO:0000313" key="7">
    <source>
        <dbReference type="EnsemblMetazoa" id="CLYHEMP017030.1"/>
    </source>
</evidence>